<keyword evidence="2" id="KW-1185">Reference proteome</keyword>
<accession>A0A7L4UQZ4</accession>
<sequence>MKKTVFLLGLVMVFFACNSKTDSSKENENVNEELKVQTIDEVVANTERNVGNTIFVKGLVTHTCEHSGRRCFIENDDESLSLRIDAGGDIKSFSKELAGSIIAVKGTLEENRLTNEYIDEYEAKVKAKEKEEDIEEGGEHCSAEISNIIKMRKWMKDNNKDYYPVYYITGESYEVVE</sequence>
<gene>
    <name evidence="1" type="ORF">C7377_0504</name>
</gene>
<comment type="caution">
    <text evidence="1">The sequence shown here is derived from an EMBL/GenBank/DDBJ whole genome shotgun (WGS) entry which is preliminary data.</text>
</comment>
<dbReference type="OrthoDB" id="1118652at2"/>
<dbReference type="Proteomes" id="UP000251835">
    <property type="component" value="Unassembled WGS sequence"/>
</dbReference>
<protein>
    <submittedName>
        <fullName evidence="1">Uncharacterized protein</fullName>
    </submittedName>
</protein>
<organism evidence="1 2">
    <name type="scientific">Balneicella halophila</name>
    <dbReference type="NCBI Taxonomy" id="1537566"/>
    <lineage>
        <taxon>Bacteria</taxon>
        <taxon>Pseudomonadati</taxon>
        <taxon>Bacteroidota</taxon>
        <taxon>Bacteroidia</taxon>
        <taxon>Bacteroidales</taxon>
        <taxon>Balneicellaceae</taxon>
        <taxon>Balneicella</taxon>
    </lineage>
</organism>
<dbReference type="AlphaFoldDB" id="A0A7L4UQZ4"/>
<dbReference type="PROSITE" id="PS51257">
    <property type="entry name" value="PROKAR_LIPOPROTEIN"/>
    <property type="match status" value="1"/>
</dbReference>
<reference evidence="1 2" key="1">
    <citation type="submission" date="2018-05" db="EMBL/GenBank/DDBJ databases">
        <title>Genomic Encyclopedia of Type Strains, Phase IV (KMG-IV): sequencing the most valuable type-strain genomes for metagenomic binning, comparative biology and taxonomic classification.</title>
        <authorList>
            <person name="Goeker M."/>
        </authorList>
    </citation>
    <scope>NUCLEOTIDE SEQUENCE [LARGE SCALE GENOMIC DNA]</scope>
    <source>
        <strain evidence="1 2">DSM 28579</strain>
    </source>
</reference>
<evidence type="ECO:0000313" key="2">
    <source>
        <dbReference type="Proteomes" id="UP000251835"/>
    </source>
</evidence>
<evidence type="ECO:0000313" key="1">
    <source>
        <dbReference type="EMBL" id="PVX52198.1"/>
    </source>
</evidence>
<dbReference type="EMBL" id="QENZ01000003">
    <property type="protein sequence ID" value="PVX52198.1"/>
    <property type="molecule type" value="Genomic_DNA"/>
</dbReference>
<dbReference type="RefSeq" id="WP_133241449.1">
    <property type="nucleotide sequence ID" value="NZ_QENZ01000003.1"/>
</dbReference>
<name>A0A7L4UQZ4_BALHA</name>
<proteinExistence type="predicted"/>